<keyword evidence="1" id="KW-1133">Transmembrane helix</keyword>
<dbReference type="OMA" id="FRHNAYA"/>
<evidence type="ECO:0000256" key="1">
    <source>
        <dbReference type="SAM" id="Phobius"/>
    </source>
</evidence>
<proteinExistence type="predicted"/>
<dbReference type="InterPro" id="IPR013920">
    <property type="entry name" value="DUF1774_fun"/>
</dbReference>
<evidence type="ECO:0000313" key="3">
    <source>
        <dbReference type="Proteomes" id="UP000008866"/>
    </source>
</evidence>
<feature type="transmembrane region" description="Helical" evidence="1">
    <location>
        <begin position="221"/>
        <end position="240"/>
    </location>
</feature>
<organism evidence="2 3">
    <name type="scientific">Arthroderma benhamiae (strain ATCC MYA-4681 / CBS 112371)</name>
    <name type="common">Trichophyton mentagrophytes</name>
    <dbReference type="NCBI Taxonomy" id="663331"/>
    <lineage>
        <taxon>Eukaryota</taxon>
        <taxon>Fungi</taxon>
        <taxon>Dikarya</taxon>
        <taxon>Ascomycota</taxon>
        <taxon>Pezizomycotina</taxon>
        <taxon>Eurotiomycetes</taxon>
        <taxon>Eurotiomycetidae</taxon>
        <taxon>Onygenales</taxon>
        <taxon>Arthrodermataceae</taxon>
        <taxon>Trichophyton</taxon>
    </lineage>
</organism>
<dbReference type="RefSeq" id="XP_003010215.1">
    <property type="nucleotide sequence ID" value="XM_003010169.1"/>
</dbReference>
<reference evidence="3" key="1">
    <citation type="journal article" date="2011" name="Genome Biol.">
        <title>Comparative and functional genomics provide insights into the pathogenicity of dermatophytic fungi.</title>
        <authorList>
            <person name="Burmester A."/>
            <person name="Shelest E."/>
            <person name="Gloeckner G."/>
            <person name="Heddergott C."/>
            <person name="Schindler S."/>
            <person name="Staib P."/>
            <person name="Heidel A."/>
            <person name="Felder M."/>
            <person name="Petzold A."/>
            <person name="Szafranski K."/>
            <person name="Feuermann M."/>
            <person name="Pedruzzi I."/>
            <person name="Priebe S."/>
            <person name="Groth M."/>
            <person name="Winkler R."/>
            <person name="Li W."/>
            <person name="Kniemeyer O."/>
            <person name="Schroeckh V."/>
            <person name="Hertweck C."/>
            <person name="Hube B."/>
            <person name="White T.C."/>
            <person name="Platzer M."/>
            <person name="Guthke R."/>
            <person name="Heitman J."/>
            <person name="Woestemeyer J."/>
            <person name="Zipfel P.F."/>
            <person name="Monod M."/>
            <person name="Brakhage A.A."/>
        </authorList>
    </citation>
    <scope>NUCLEOTIDE SEQUENCE [LARGE SCALE GENOMIC DNA]</scope>
    <source>
        <strain evidence="3">ATCC MYA-4681 / CBS 112371</strain>
    </source>
</reference>
<feature type="transmembrane region" description="Helical" evidence="1">
    <location>
        <begin position="162"/>
        <end position="181"/>
    </location>
</feature>
<accession>D4B527</accession>
<dbReference type="GeneID" id="9525483"/>
<feature type="transmembrane region" description="Helical" evidence="1">
    <location>
        <begin position="47"/>
        <end position="67"/>
    </location>
</feature>
<feature type="transmembrane region" description="Helical" evidence="1">
    <location>
        <begin position="137"/>
        <end position="155"/>
    </location>
</feature>
<dbReference type="PANTHER" id="PTHR37992">
    <property type="entry name" value="EXPRESSED PROTEIN"/>
    <property type="match status" value="1"/>
</dbReference>
<keyword evidence="1" id="KW-0472">Membrane</keyword>
<dbReference type="Pfam" id="PF08611">
    <property type="entry name" value="DUF1774"/>
    <property type="match status" value="2"/>
</dbReference>
<dbReference type="HOGENOM" id="CLU_061220_0_0_1"/>
<comment type="caution">
    <text evidence="2">The sequence shown here is derived from an EMBL/GenBank/DDBJ whole genome shotgun (WGS) entry which is preliminary data.</text>
</comment>
<dbReference type="eggNOG" id="ENOG502REZ6">
    <property type="taxonomic scope" value="Eukaryota"/>
</dbReference>
<dbReference type="PANTHER" id="PTHR37992:SF1">
    <property type="entry name" value="DUF1774-DOMAIN-CONTAINING PROTEIN"/>
    <property type="match status" value="1"/>
</dbReference>
<evidence type="ECO:0008006" key="4">
    <source>
        <dbReference type="Google" id="ProtNLM"/>
    </source>
</evidence>
<gene>
    <name evidence="2" type="ORF">ARB_03567</name>
</gene>
<keyword evidence="1" id="KW-0812">Transmembrane</keyword>
<dbReference type="KEGG" id="abe:ARB_03567"/>
<protein>
    <recommendedName>
        <fullName evidence="4">DUF1774 domain protein</fullName>
    </recommendedName>
</protein>
<feature type="transmembrane region" description="Helical" evidence="1">
    <location>
        <begin position="285"/>
        <end position="306"/>
    </location>
</feature>
<feature type="transmembrane region" description="Helical" evidence="1">
    <location>
        <begin position="106"/>
        <end position="125"/>
    </location>
</feature>
<name>D4B527_ARTBC</name>
<keyword evidence="3" id="KW-1185">Reference proteome</keyword>
<feature type="transmembrane region" description="Helical" evidence="1">
    <location>
        <begin position="187"/>
        <end position="209"/>
    </location>
</feature>
<dbReference type="Proteomes" id="UP000008866">
    <property type="component" value="Unassembled WGS sequence"/>
</dbReference>
<dbReference type="EMBL" id="ABSU01000036">
    <property type="protein sequence ID" value="EFE29575.1"/>
    <property type="molecule type" value="Genomic_DNA"/>
</dbReference>
<evidence type="ECO:0000313" key="2">
    <source>
        <dbReference type="EMBL" id="EFE29575.1"/>
    </source>
</evidence>
<sequence>MADSTVHTYKHHLNAVLAYRPLSWHGLLIFTLDNPFVKRSSYQRSSIWAYQAASTISWLLVVGFGIYSGTHRKHHGTPEKGDGDALQALAHDDHLNAFSQTKVVTGIYWIILLISQLGYIGQLWSSDEQHVTTAANVAPYFVLNNLFVLAFTLLFTHAKFWWAEVFDIFSLINQATLYWSFPGLHPFIHLPVVAGPYAWSLLTLFWNGAVAVGSNSTPLRLVANVFIWVFFVYGQAHIVIRNDQYLGYALSLLTFCKSPPPPIPVLKQEYKALTLTSLALSLKQLAIKIISLQWIFAFTIFGIFAASSLYSTVTNFLGLNFFLIPHEEPEQGDREREPLLTNE</sequence>
<dbReference type="STRING" id="663331.D4B527"/>
<dbReference type="AlphaFoldDB" id="D4B527"/>